<sequence length="105" mass="11562">MAQFKVYENPNDATRQTYPYLLDIQSNLLDELRTTVVIPLSPARIAGTATLTKLCPTVEIEGEAFLAVTQQIAGIDRKHMGREVCDLAPQRAEIIAAMDFLVSGI</sequence>
<dbReference type="InterPro" id="IPR002712">
    <property type="entry name" value="CcdB"/>
</dbReference>
<evidence type="ECO:0000256" key="5">
    <source>
        <dbReference type="ARBA" id="ARBA00023163"/>
    </source>
</evidence>
<reference evidence="8 9" key="1">
    <citation type="submission" date="2017-01" db="EMBL/GenBank/DDBJ databases">
        <authorList>
            <person name="Mah S.A."/>
            <person name="Swanson W.J."/>
            <person name="Moy G.W."/>
            <person name="Vacquier V.D."/>
        </authorList>
    </citation>
    <scope>NUCLEOTIDE SEQUENCE [LARGE SCALE GENOMIC DNA]</scope>
    <source>
        <strain evidence="8 9">ATCC 29606</strain>
    </source>
</reference>
<dbReference type="EMBL" id="FTMC01000011">
    <property type="protein sequence ID" value="SIQ90757.1"/>
    <property type="molecule type" value="Genomic_DNA"/>
</dbReference>
<dbReference type="SUPFAM" id="SSF50118">
    <property type="entry name" value="Cell growth inhibitor/plasmid maintenance toxic component"/>
    <property type="match status" value="1"/>
</dbReference>
<evidence type="ECO:0000313" key="9">
    <source>
        <dbReference type="Proteomes" id="UP000186079"/>
    </source>
</evidence>
<protein>
    <recommendedName>
        <fullName evidence="2">Toxin CcdB</fullName>
    </recommendedName>
    <alternativeName>
        <fullName evidence="7">Cytotoxic protein CcdB</fullName>
    </alternativeName>
    <alternativeName>
        <fullName evidence="6">Protein LetD</fullName>
    </alternativeName>
</protein>
<organism evidence="8 9">
    <name type="scientific">Pseudomonas flexibilis</name>
    <dbReference type="NCBI Taxonomy" id="706570"/>
    <lineage>
        <taxon>Bacteria</taxon>
        <taxon>Pseudomonadati</taxon>
        <taxon>Pseudomonadota</taxon>
        <taxon>Gammaproteobacteria</taxon>
        <taxon>Pseudomonadales</taxon>
        <taxon>Pseudomonadaceae</taxon>
        <taxon>Pseudomonas</taxon>
    </lineage>
</organism>
<dbReference type="GO" id="GO:0008657">
    <property type="term" value="F:DNA topoisomerase type II (double strand cut, ATP-hydrolyzing) inhibitor activity"/>
    <property type="evidence" value="ECO:0007669"/>
    <property type="project" value="InterPro"/>
</dbReference>
<proteinExistence type="inferred from homology"/>
<evidence type="ECO:0000256" key="4">
    <source>
        <dbReference type="ARBA" id="ARBA00023015"/>
    </source>
</evidence>
<dbReference type="RefSeq" id="WP_027589999.1">
    <property type="nucleotide sequence ID" value="NZ_FTMC01000011.1"/>
</dbReference>
<keyword evidence="4" id="KW-0805">Transcription regulation</keyword>
<gene>
    <name evidence="8" type="ORF">SAMN05421672_111123</name>
</gene>
<evidence type="ECO:0000313" key="8">
    <source>
        <dbReference type="EMBL" id="SIQ90757.1"/>
    </source>
</evidence>
<dbReference type="InterPro" id="IPR011067">
    <property type="entry name" value="Plasmid_toxin/cell-grow_inhib"/>
</dbReference>
<dbReference type="Pfam" id="PF01845">
    <property type="entry name" value="CcdB"/>
    <property type="match status" value="1"/>
</dbReference>
<dbReference type="GO" id="GO:0006276">
    <property type="term" value="P:plasmid maintenance"/>
    <property type="evidence" value="ECO:0007669"/>
    <property type="project" value="InterPro"/>
</dbReference>
<evidence type="ECO:0000256" key="7">
    <source>
        <dbReference type="ARBA" id="ARBA00033135"/>
    </source>
</evidence>
<evidence type="ECO:0000256" key="3">
    <source>
        <dbReference type="ARBA" id="ARBA00022491"/>
    </source>
</evidence>
<evidence type="ECO:0000256" key="2">
    <source>
        <dbReference type="ARBA" id="ARBA00015075"/>
    </source>
</evidence>
<evidence type="ECO:0000256" key="1">
    <source>
        <dbReference type="ARBA" id="ARBA00005230"/>
    </source>
</evidence>
<keyword evidence="3" id="KW-0678">Repressor</keyword>
<accession>A0A1N6WKV6</accession>
<dbReference type="AlphaFoldDB" id="A0A1N6WKV6"/>
<evidence type="ECO:0000256" key="6">
    <source>
        <dbReference type="ARBA" id="ARBA00029628"/>
    </source>
</evidence>
<comment type="similarity">
    <text evidence="1">Belongs to the CcdB toxin family.</text>
</comment>
<dbReference type="Proteomes" id="UP000186079">
    <property type="component" value="Unassembled WGS sequence"/>
</dbReference>
<name>A0A1N6WKV6_9PSED</name>
<keyword evidence="5" id="KW-0804">Transcription</keyword>
<dbReference type="Gene3D" id="2.30.30.110">
    <property type="match status" value="1"/>
</dbReference>